<dbReference type="InterPro" id="IPR037171">
    <property type="entry name" value="NagB/RpiA_transferase-like"/>
</dbReference>
<dbReference type="InterPro" id="IPR038460">
    <property type="entry name" value="AcetylCoA_hyd_C_sf"/>
</dbReference>
<dbReference type="InterPro" id="IPR026888">
    <property type="entry name" value="AcetylCoA_hyd_C"/>
</dbReference>
<name>A0ABQ8TW37_PERAM</name>
<dbReference type="PANTHER" id="PTHR21432:SF20">
    <property type="entry name" value="ACETYL-COA HYDROLASE"/>
    <property type="match status" value="1"/>
</dbReference>
<keyword evidence="6" id="KW-1185">Reference proteome</keyword>
<dbReference type="SUPFAM" id="SSF100950">
    <property type="entry name" value="NagB/RpiA/CoA transferase-like"/>
    <property type="match status" value="2"/>
</dbReference>
<evidence type="ECO:0000256" key="1">
    <source>
        <dbReference type="ARBA" id="ARBA00009632"/>
    </source>
</evidence>
<dbReference type="InterPro" id="IPR046433">
    <property type="entry name" value="ActCoA_hydro"/>
</dbReference>
<evidence type="ECO:0000259" key="4">
    <source>
        <dbReference type="Pfam" id="PF13336"/>
    </source>
</evidence>
<dbReference type="PANTHER" id="PTHR21432">
    <property type="entry name" value="ACETYL-COA HYDROLASE-RELATED"/>
    <property type="match status" value="1"/>
</dbReference>
<keyword evidence="2" id="KW-0808">Transferase</keyword>
<evidence type="ECO:0008006" key="7">
    <source>
        <dbReference type="Google" id="ProtNLM"/>
    </source>
</evidence>
<evidence type="ECO:0000256" key="2">
    <source>
        <dbReference type="ARBA" id="ARBA00022679"/>
    </source>
</evidence>
<comment type="similarity">
    <text evidence="1">Belongs to the acetyl-CoA hydrolase/transferase family.</text>
</comment>
<evidence type="ECO:0000313" key="6">
    <source>
        <dbReference type="Proteomes" id="UP001148838"/>
    </source>
</evidence>
<dbReference type="Pfam" id="PF02550">
    <property type="entry name" value="AcetylCoA_hydro"/>
    <property type="match status" value="1"/>
</dbReference>
<feature type="domain" description="Acetyl-CoA hydrolase/transferase N-terminal" evidence="3">
    <location>
        <begin position="41"/>
        <end position="206"/>
    </location>
</feature>
<dbReference type="EMBL" id="JAJSOF020000001">
    <property type="protein sequence ID" value="KAJ4450941.1"/>
    <property type="molecule type" value="Genomic_DNA"/>
</dbReference>
<reference evidence="5 6" key="1">
    <citation type="journal article" date="2022" name="Allergy">
        <title>Genome assembly and annotation of Periplaneta americana reveal a comprehensive cockroach allergen profile.</title>
        <authorList>
            <person name="Wang L."/>
            <person name="Xiong Q."/>
            <person name="Saelim N."/>
            <person name="Wang L."/>
            <person name="Nong W."/>
            <person name="Wan A.T."/>
            <person name="Shi M."/>
            <person name="Liu X."/>
            <person name="Cao Q."/>
            <person name="Hui J.H.L."/>
            <person name="Sookrung N."/>
            <person name="Leung T.F."/>
            <person name="Tungtrongchitr A."/>
            <person name="Tsui S.K.W."/>
        </authorList>
    </citation>
    <scope>NUCLEOTIDE SEQUENCE [LARGE SCALE GENOMIC DNA]</scope>
    <source>
        <strain evidence="5">PWHHKU_190912</strain>
    </source>
</reference>
<comment type="caution">
    <text evidence="5">The sequence shown here is derived from an EMBL/GenBank/DDBJ whole genome shotgun (WGS) entry which is preliminary data.</text>
</comment>
<organism evidence="5 6">
    <name type="scientific">Periplaneta americana</name>
    <name type="common">American cockroach</name>
    <name type="synonym">Blatta americana</name>
    <dbReference type="NCBI Taxonomy" id="6978"/>
    <lineage>
        <taxon>Eukaryota</taxon>
        <taxon>Metazoa</taxon>
        <taxon>Ecdysozoa</taxon>
        <taxon>Arthropoda</taxon>
        <taxon>Hexapoda</taxon>
        <taxon>Insecta</taxon>
        <taxon>Pterygota</taxon>
        <taxon>Neoptera</taxon>
        <taxon>Polyneoptera</taxon>
        <taxon>Dictyoptera</taxon>
        <taxon>Blattodea</taxon>
        <taxon>Blattoidea</taxon>
        <taxon>Blattidae</taxon>
        <taxon>Blattinae</taxon>
        <taxon>Periplaneta</taxon>
    </lineage>
</organism>
<dbReference type="Pfam" id="PF13336">
    <property type="entry name" value="AcetylCoA_hyd_C"/>
    <property type="match status" value="1"/>
</dbReference>
<dbReference type="Gene3D" id="3.40.1080.20">
    <property type="entry name" value="Acetyl-CoA hydrolase/transferase C-terminal domain"/>
    <property type="match status" value="1"/>
</dbReference>
<gene>
    <name evidence="5" type="ORF">ANN_02376</name>
</gene>
<protein>
    <recommendedName>
        <fullName evidence="7">Acetyl-CoA hydrolase</fullName>
    </recommendedName>
</protein>
<evidence type="ECO:0000313" key="5">
    <source>
        <dbReference type="EMBL" id="KAJ4450941.1"/>
    </source>
</evidence>
<accession>A0ABQ8TW37</accession>
<proteinExistence type="inferred from homology"/>
<dbReference type="Proteomes" id="UP001148838">
    <property type="component" value="Unassembled WGS sequence"/>
</dbReference>
<dbReference type="Gene3D" id="3.40.1080.10">
    <property type="entry name" value="Glutaconate Coenzyme A-transferase"/>
    <property type="match status" value="1"/>
</dbReference>
<dbReference type="InterPro" id="IPR003702">
    <property type="entry name" value="ActCoA_hydro_N"/>
</dbReference>
<evidence type="ECO:0000259" key="3">
    <source>
        <dbReference type="Pfam" id="PF02550"/>
    </source>
</evidence>
<dbReference type="Gene3D" id="3.30.750.70">
    <property type="entry name" value="4-hydroxybutyrate coenzyme like domains"/>
    <property type="match status" value="1"/>
</dbReference>
<feature type="domain" description="Acetyl-CoA hydrolase/transferase C-terminal" evidence="4">
    <location>
        <begin position="293"/>
        <end position="447"/>
    </location>
</feature>
<sequence length="457" mass="50012">MLTRIVKFNNSESFLEKERDYPENGYKELCFSNCVYIFRYLGDTVFIQGAAATPIPLVRAMTDVGKEKCLKNIHVCHMHTEGPAPYTDKDCKEIFHSYSFFMGANVRSSVAEGNADSVPIFLSQIPVMFYRKIFKPAISLIHVTPPDCHGYCSLGTSVDCVRAALIHSKTIIALVNPQMPRTFGDSVIHESHFDYAVEGDSRIVTVKAKAPNEAESKIGRTIAQNLVDDGATLQMGIGSIPDAVLTALNDHKDLGIHSEMFSDGVLNLVECGAITNHKKSMHKGKIIGSFMIGSQKLYDFVDDNPSIEMREIDYVNNTHIVANQAKMTAINSCISVDLTGQVNSDSIGTRMFSGFGGQLDFIHGAGIASDGKGKPIIAMQSVTNKGESKIVPYLKQGAGVVTTRAHVQYVVTEHGIADLYGKSLSQRAYALINIADPKHRDFLTKAACERLKVLPSP</sequence>